<proteinExistence type="predicted"/>
<dbReference type="EnsemblPlants" id="OB01G11490.1">
    <property type="protein sequence ID" value="OB01G11490.1"/>
    <property type="gene ID" value="OB01G11490"/>
</dbReference>
<reference evidence="2" key="2">
    <citation type="submission" date="2013-04" db="UniProtKB">
        <authorList>
            <consortium name="EnsemblPlants"/>
        </authorList>
    </citation>
    <scope>IDENTIFICATION</scope>
</reference>
<evidence type="ECO:0000313" key="3">
    <source>
        <dbReference type="Proteomes" id="UP000006038"/>
    </source>
</evidence>
<evidence type="ECO:0000313" key="2">
    <source>
        <dbReference type="EnsemblPlants" id="OB01G11490.1"/>
    </source>
</evidence>
<protein>
    <submittedName>
        <fullName evidence="2">Uncharacterized protein</fullName>
    </submittedName>
</protein>
<evidence type="ECO:0000256" key="1">
    <source>
        <dbReference type="SAM" id="MobiDB-lite"/>
    </source>
</evidence>
<dbReference type="HOGENOM" id="CLU_2240718_0_0_1"/>
<keyword evidence="3" id="KW-1185">Reference proteome</keyword>
<accession>J3KVZ3</accession>
<feature type="compositionally biased region" description="Polar residues" evidence="1">
    <location>
        <begin position="13"/>
        <end position="27"/>
    </location>
</feature>
<feature type="region of interest" description="Disordered" evidence="1">
    <location>
        <begin position="1"/>
        <end position="30"/>
    </location>
</feature>
<reference evidence="2" key="1">
    <citation type="journal article" date="2013" name="Nat. Commun.">
        <title>Whole-genome sequencing of Oryza brachyantha reveals mechanisms underlying Oryza genome evolution.</title>
        <authorList>
            <person name="Chen J."/>
            <person name="Huang Q."/>
            <person name="Gao D."/>
            <person name="Wang J."/>
            <person name="Lang Y."/>
            <person name="Liu T."/>
            <person name="Li B."/>
            <person name="Bai Z."/>
            <person name="Luis Goicoechea J."/>
            <person name="Liang C."/>
            <person name="Chen C."/>
            <person name="Zhang W."/>
            <person name="Sun S."/>
            <person name="Liao Y."/>
            <person name="Zhang X."/>
            <person name="Yang L."/>
            <person name="Song C."/>
            <person name="Wang M."/>
            <person name="Shi J."/>
            <person name="Liu G."/>
            <person name="Liu J."/>
            <person name="Zhou H."/>
            <person name="Zhou W."/>
            <person name="Yu Q."/>
            <person name="An N."/>
            <person name="Chen Y."/>
            <person name="Cai Q."/>
            <person name="Wang B."/>
            <person name="Liu B."/>
            <person name="Min J."/>
            <person name="Huang Y."/>
            <person name="Wu H."/>
            <person name="Li Z."/>
            <person name="Zhang Y."/>
            <person name="Yin Y."/>
            <person name="Song W."/>
            <person name="Jiang J."/>
            <person name="Jackson S.A."/>
            <person name="Wing R.A."/>
            <person name="Wang J."/>
            <person name="Chen M."/>
        </authorList>
    </citation>
    <scope>NUCLEOTIDE SEQUENCE [LARGE SCALE GENOMIC DNA]</scope>
    <source>
        <strain evidence="2">cv. IRGC 101232</strain>
    </source>
</reference>
<dbReference type="Gramene" id="OB01G11490.1">
    <property type="protein sequence ID" value="OB01G11490.1"/>
    <property type="gene ID" value="OB01G11490"/>
</dbReference>
<name>J3KVZ3_ORYBR</name>
<organism evidence="2">
    <name type="scientific">Oryza brachyantha</name>
    <name type="common">malo sina</name>
    <dbReference type="NCBI Taxonomy" id="4533"/>
    <lineage>
        <taxon>Eukaryota</taxon>
        <taxon>Viridiplantae</taxon>
        <taxon>Streptophyta</taxon>
        <taxon>Embryophyta</taxon>
        <taxon>Tracheophyta</taxon>
        <taxon>Spermatophyta</taxon>
        <taxon>Magnoliopsida</taxon>
        <taxon>Liliopsida</taxon>
        <taxon>Poales</taxon>
        <taxon>Poaceae</taxon>
        <taxon>BOP clade</taxon>
        <taxon>Oryzoideae</taxon>
        <taxon>Oryzeae</taxon>
        <taxon>Oryzinae</taxon>
        <taxon>Oryza</taxon>
    </lineage>
</organism>
<dbReference type="Proteomes" id="UP000006038">
    <property type="component" value="Chromosome 1"/>
</dbReference>
<sequence length="105" mass="11032">MSGPGKGPGASRHTAQASTHWLASSSSLHRHRGGKIFSGSFSMLSQHFHGLACCSAAPPSPERRMSSLLASPAAPARRKKKIMEVAMATFIFVPTQVGDGMVVVT</sequence>
<dbReference type="AlphaFoldDB" id="J3KVZ3"/>